<reference evidence="4 5" key="1">
    <citation type="submission" date="2016-10" db="EMBL/GenBank/DDBJ databases">
        <authorList>
            <person name="de Groot N.N."/>
        </authorList>
    </citation>
    <scope>NUCLEOTIDE SEQUENCE [LARGE SCALE GENOMIC DNA]</scope>
    <source>
        <strain evidence="4 5">DSM 16213</strain>
    </source>
</reference>
<sequence length="490" mass="53433">MTTAYETLMAYVRDTEALGQVAGRLGWDQETVMPDGALDQRAEEHGAMAGVLHARRTSPVIAEGLAAVQTTDPVALAQLHHIRRSHDRATKVPASLAGAIARETSRAHRIWAQARAEEDVAAFLPALSRVLDLKREEAQAIAGGADPYDAMLDDFEPGATGAQLTAMFGAMRPRLVALRDRVRQAPPAPQLQGTFPEDGQMALTRELAAAFGYDLNRGRIDKAVHPFSSGSGLDVRITTRTSADDPFNCFYSTIHEVGHACYEQNIDRAYLLTPLGAGVSMGVHESQSRIYENQLGRSRAFTGWLYGRMRDTFGDVGIASEDDFHACVNRIGDGFIRTEADEVQYNLHVLLRFDLERALVSSDLAVADLEGAWNERFVRDFGFSVDRPSHGVLQDVHWSEGLFGYFPTYSLGNVYAGCLHAALRDAVPDLDADLARGDTSRATGWLRDSVQRHGGLHAPRDVIAQAAGGAPTEGPLLDYLEQKFGAIYGV</sequence>
<dbReference type="AlphaFoldDB" id="A0A1H7YAR3"/>
<dbReference type="OrthoDB" id="9772308at2"/>
<feature type="binding site" evidence="2">
    <location>
        <position position="255"/>
    </location>
    <ligand>
        <name>Zn(2+)</name>
        <dbReference type="ChEBI" id="CHEBI:29105"/>
        <note>catalytic</note>
    </ligand>
</feature>
<dbReference type="RefSeq" id="WP_089897495.1">
    <property type="nucleotide sequence ID" value="NZ_FOCI01000001.1"/>
</dbReference>
<comment type="similarity">
    <text evidence="1">Belongs to the peptidase M32 family.</text>
</comment>
<feature type="active site" description="Proton donor/acceptor" evidence="3">
    <location>
        <position position="256"/>
    </location>
</feature>
<dbReference type="SUPFAM" id="SSF55486">
    <property type="entry name" value="Metalloproteases ('zincins'), catalytic domain"/>
    <property type="match status" value="1"/>
</dbReference>
<comment type="cofactor">
    <cofactor evidence="2">
        <name>Zn(2+)</name>
        <dbReference type="ChEBI" id="CHEBI:29105"/>
    </cofactor>
    <text evidence="2">Binds 1 zinc ion per subunit.</text>
</comment>
<keyword evidence="2" id="KW-0862">Zinc</keyword>
<dbReference type="Pfam" id="PF02074">
    <property type="entry name" value="Peptidase_M32"/>
    <property type="match status" value="1"/>
</dbReference>
<protein>
    <recommendedName>
        <fullName evidence="1">Metal-dependent carboxypeptidase</fullName>
        <ecNumber evidence="1">3.4.17.19</ecNumber>
    </recommendedName>
</protein>
<dbReference type="PROSITE" id="PS52034">
    <property type="entry name" value="PEPTIDASE_M32"/>
    <property type="match status" value="1"/>
</dbReference>
<accession>A0A1H7YAR3</accession>
<dbReference type="STRING" id="245187.SAMN04488003_10154"/>
<evidence type="ECO:0000256" key="2">
    <source>
        <dbReference type="PIRSR" id="PIRSR006615-1"/>
    </source>
</evidence>
<evidence type="ECO:0000256" key="3">
    <source>
        <dbReference type="PIRSR" id="PIRSR006615-2"/>
    </source>
</evidence>
<proteinExistence type="inferred from homology"/>
<comment type="function">
    <text evidence="1">Broad specificity carboxypetidase that releases amino acids sequentially from the C-terminus, including neutral, aromatic, polar and basic residues.</text>
</comment>
<dbReference type="PIRSF" id="PIRSF006615">
    <property type="entry name" value="Zn_crbxpep_Taq"/>
    <property type="match status" value="1"/>
</dbReference>
<keyword evidence="1" id="KW-0645">Protease</keyword>
<keyword evidence="1" id="KW-0378">Hydrolase</keyword>
<dbReference type="EC" id="3.4.17.19" evidence="1"/>
<evidence type="ECO:0000313" key="5">
    <source>
        <dbReference type="Proteomes" id="UP000199585"/>
    </source>
</evidence>
<dbReference type="PANTHER" id="PTHR34217">
    <property type="entry name" value="METAL-DEPENDENT CARBOXYPEPTIDASE"/>
    <property type="match status" value="1"/>
</dbReference>
<dbReference type="EMBL" id="FOCI01000001">
    <property type="protein sequence ID" value="SEM42408.1"/>
    <property type="molecule type" value="Genomic_DNA"/>
</dbReference>
<dbReference type="GO" id="GO:0006508">
    <property type="term" value="P:proteolysis"/>
    <property type="evidence" value="ECO:0007669"/>
    <property type="project" value="UniProtKB-UniRule"/>
</dbReference>
<dbReference type="CDD" id="cd06460">
    <property type="entry name" value="M32_Taq"/>
    <property type="match status" value="1"/>
</dbReference>
<keyword evidence="1 4" id="KW-0121">Carboxypeptidase</keyword>
<dbReference type="GO" id="GO:0004181">
    <property type="term" value="F:metallocarboxypeptidase activity"/>
    <property type="evidence" value="ECO:0007669"/>
    <property type="project" value="UniProtKB-UniRule"/>
</dbReference>
<gene>
    <name evidence="4" type="ORF">SAMN04488003_10154</name>
</gene>
<keyword evidence="1" id="KW-0482">Metalloprotease</keyword>
<organism evidence="4 5">
    <name type="scientific">Loktanella fryxellensis</name>
    <dbReference type="NCBI Taxonomy" id="245187"/>
    <lineage>
        <taxon>Bacteria</taxon>
        <taxon>Pseudomonadati</taxon>
        <taxon>Pseudomonadota</taxon>
        <taxon>Alphaproteobacteria</taxon>
        <taxon>Rhodobacterales</taxon>
        <taxon>Roseobacteraceae</taxon>
        <taxon>Loktanella</taxon>
    </lineage>
</organism>
<feature type="binding site" evidence="2">
    <location>
        <position position="259"/>
    </location>
    <ligand>
        <name>Zn(2+)</name>
        <dbReference type="ChEBI" id="CHEBI:29105"/>
        <note>catalytic</note>
    </ligand>
</feature>
<dbReference type="InterPro" id="IPR001333">
    <property type="entry name" value="Peptidase_M32_Taq"/>
</dbReference>
<dbReference type="PRINTS" id="PR00998">
    <property type="entry name" value="CRBOXYPTASET"/>
</dbReference>
<name>A0A1H7YAR3_9RHOB</name>
<dbReference type="Proteomes" id="UP000199585">
    <property type="component" value="Unassembled WGS sequence"/>
</dbReference>
<dbReference type="GO" id="GO:0046872">
    <property type="term" value="F:metal ion binding"/>
    <property type="evidence" value="ECO:0007669"/>
    <property type="project" value="UniProtKB-KW"/>
</dbReference>
<dbReference type="PANTHER" id="PTHR34217:SF1">
    <property type="entry name" value="CARBOXYPEPTIDASE 1"/>
    <property type="match status" value="1"/>
</dbReference>
<dbReference type="Gene3D" id="1.10.1370.30">
    <property type="match status" value="1"/>
</dbReference>
<evidence type="ECO:0000313" key="4">
    <source>
        <dbReference type="EMBL" id="SEM42408.1"/>
    </source>
</evidence>
<feature type="binding site" evidence="2">
    <location>
        <position position="285"/>
    </location>
    <ligand>
        <name>Zn(2+)</name>
        <dbReference type="ChEBI" id="CHEBI:29105"/>
        <note>catalytic</note>
    </ligand>
</feature>
<keyword evidence="1 2" id="KW-0479">Metal-binding</keyword>
<comment type="catalytic activity">
    <reaction evidence="1">
        <text>Release of a C-terminal amino acid with broad specificity, except for -Pro.</text>
        <dbReference type="EC" id="3.4.17.19"/>
    </reaction>
</comment>
<keyword evidence="5" id="KW-1185">Reference proteome</keyword>
<evidence type="ECO:0000256" key="1">
    <source>
        <dbReference type="PIRNR" id="PIRNR006615"/>
    </source>
</evidence>